<dbReference type="FunCoup" id="A0A7J7CG84">
    <property type="interactions" value="899"/>
</dbReference>
<feature type="region of interest" description="Disordered" evidence="1">
    <location>
        <begin position="169"/>
        <end position="213"/>
    </location>
</feature>
<protein>
    <submittedName>
        <fullName evidence="3">Mesoderm induction early response protein 1 putative isoform 1</fullName>
    </submittedName>
</protein>
<keyword evidence="2" id="KW-1133">Transmembrane helix</keyword>
<accession>A0A7J7CG84</accession>
<evidence type="ECO:0000256" key="2">
    <source>
        <dbReference type="SAM" id="Phobius"/>
    </source>
</evidence>
<sequence length="280" mass="30734">MADNEDGEGNVARGNEWEVVSLTASAYAAAPGPGEAEVRDDDQRAVYEESDVEASSALFLSGHFVFPPSQHENLPVDPEIQDEQVKEDEASKLGEEEGGVSSTKDDEIWNLKGLNMSDEYPGIKIFDEKGKSLSVHGTEFEEGPMLPSLINKEQSLYSSATFSSLRSESALGGSPAYGETLDVPEVTDPSEQDPDFSMDISQPPKPAKEEKYNGSELPCNAWWKRRAASLFSHAKEANTFWSVFIAAAVMGLVIIGQQWKQERWQALQVKWQLAITDKAG</sequence>
<dbReference type="EMBL" id="JAAARO010000017">
    <property type="protein sequence ID" value="KAF5733063.1"/>
    <property type="molecule type" value="Genomic_DNA"/>
</dbReference>
<dbReference type="OrthoDB" id="604034at2759"/>
<dbReference type="AlphaFoldDB" id="A0A7J7CG84"/>
<dbReference type="PANTHER" id="PTHR34797:SF1">
    <property type="entry name" value="ATG8-INTERACTING PROTEIN 2"/>
    <property type="match status" value="1"/>
</dbReference>
<comment type="caution">
    <text evidence="3">The sequence shown here is derived from an EMBL/GenBank/DDBJ whole genome shotgun (WGS) entry which is preliminary data.</text>
</comment>
<dbReference type="PANTHER" id="PTHR34797">
    <property type="entry name" value="ATG8-INTERACTING PROTEIN 2"/>
    <property type="match status" value="1"/>
</dbReference>
<feature type="transmembrane region" description="Helical" evidence="2">
    <location>
        <begin position="239"/>
        <end position="256"/>
    </location>
</feature>
<keyword evidence="2" id="KW-0472">Membrane</keyword>
<evidence type="ECO:0000313" key="4">
    <source>
        <dbReference type="Proteomes" id="UP000593562"/>
    </source>
</evidence>
<proteinExistence type="predicted"/>
<gene>
    <name evidence="3" type="ORF">HS088_TW17G00599</name>
</gene>
<name>A0A7J7CG84_TRIWF</name>
<evidence type="ECO:0000313" key="3">
    <source>
        <dbReference type="EMBL" id="KAF5733063.1"/>
    </source>
</evidence>
<evidence type="ECO:0000256" key="1">
    <source>
        <dbReference type="SAM" id="MobiDB-lite"/>
    </source>
</evidence>
<dbReference type="Proteomes" id="UP000593562">
    <property type="component" value="Unassembled WGS sequence"/>
</dbReference>
<keyword evidence="4" id="KW-1185">Reference proteome</keyword>
<dbReference type="InParanoid" id="A0A7J7CG84"/>
<organism evidence="3 4">
    <name type="scientific">Tripterygium wilfordii</name>
    <name type="common">Thunder God vine</name>
    <dbReference type="NCBI Taxonomy" id="458696"/>
    <lineage>
        <taxon>Eukaryota</taxon>
        <taxon>Viridiplantae</taxon>
        <taxon>Streptophyta</taxon>
        <taxon>Embryophyta</taxon>
        <taxon>Tracheophyta</taxon>
        <taxon>Spermatophyta</taxon>
        <taxon>Magnoliopsida</taxon>
        <taxon>eudicotyledons</taxon>
        <taxon>Gunneridae</taxon>
        <taxon>Pentapetalae</taxon>
        <taxon>rosids</taxon>
        <taxon>fabids</taxon>
        <taxon>Celastrales</taxon>
        <taxon>Celastraceae</taxon>
        <taxon>Tripterygium</taxon>
    </lineage>
</organism>
<reference evidence="3 4" key="1">
    <citation type="journal article" date="2020" name="Nat. Commun.">
        <title>Genome of Tripterygium wilfordii and identification of cytochrome P450 involved in triptolide biosynthesis.</title>
        <authorList>
            <person name="Tu L."/>
            <person name="Su P."/>
            <person name="Zhang Z."/>
            <person name="Gao L."/>
            <person name="Wang J."/>
            <person name="Hu T."/>
            <person name="Zhou J."/>
            <person name="Zhang Y."/>
            <person name="Zhao Y."/>
            <person name="Liu Y."/>
            <person name="Song Y."/>
            <person name="Tong Y."/>
            <person name="Lu Y."/>
            <person name="Yang J."/>
            <person name="Xu C."/>
            <person name="Jia M."/>
            <person name="Peters R.J."/>
            <person name="Huang L."/>
            <person name="Gao W."/>
        </authorList>
    </citation>
    <scope>NUCLEOTIDE SEQUENCE [LARGE SCALE GENOMIC DNA]</scope>
    <source>
        <strain evidence="4">cv. XIE 37</strain>
        <tissue evidence="3">Leaf</tissue>
    </source>
</reference>
<feature type="compositionally biased region" description="Basic and acidic residues" evidence="1">
    <location>
        <begin position="83"/>
        <end position="95"/>
    </location>
</feature>
<keyword evidence="2" id="KW-0812">Transmembrane</keyword>
<dbReference type="InterPro" id="IPR040304">
    <property type="entry name" value="ATG8-IP-1/2"/>
</dbReference>
<feature type="region of interest" description="Disordered" evidence="1">
    <location>
        <begin position="69"/>
        <end position="105"/>
    </location>
</feature>